<keyword evidence="3" id="KW-1185">Reference proteome</keyword>
<name>A0A316VMN3_9BASI</name>
<organism evidence="2 3">
    <name type="scientific">Ceraceosorus guamensis</name>
    <dbReference type="NCBI Taxonomy" id="1522189"/>
    <lineage>
        <taxon>Eukaryota</taxon>
        <taxon>Fungi</taxon>
        <taxon>Dikarya</taxon>
        <taxon>Basidiomycota</taxon>
        <taxon>Ustilaginomycotina</taxon>
        <taxon>Exobasidiomycetes</taxon>
        <taxon>Ceraceosorales</taxon>
        <taxon>Ceraceosoraceae</taxon>
        <taxon>Ceraceosorus</taxon>
    </lineage>
</organism>
<evidence type="ECO:0000313" key="2">
    <source>
        <dbReference type="EMBL" id="PWN38807.1"/>
    </source>
</evidence>
<dbReference type="GeneID" id="37039469"/>
<gene>
    <name evidence="2" type="ORF">IE81DRAFT_74481</name>
</gene>
<reference evidence="2 3" key="1">
    <citation type="journal article" date="2018" name="Mol. Biol. Evol.">
        <title>Broad Genomic Sampling Reveals a Smut Pathogenic Ancestry of the Fungal Clade Ustilaginomycotina.</title>
        <authorList>
            <person name="Kijpornyongpan T."/>
            <person name="Mondo S.J."/>
            <person name="Barry K."/>
            <person name="Sandor L."/>
            <person name="Lee J."/>
            <person name="Lipzen A."/>
            <person name="Pangilinan J."/>
            <person name="LaButti K."/>
            <person name="Hainaut M."/>
            <person name="Henrissat B."/>
            <person name="Grigoriev I.V."/>
            <person name="Spatafora J.W."/>
            <person name="Aime M.C."/>
        </authorList>
    </citation>
    <scope>NUCLEOTIDE SEQUENCE [LARGE SCALE GENOMIC DNA]</scope>
    <source>
        <strain evidence="2 3">MCA 4658</strain>
    </source>
</reference>
<feature type="compositionally biased region" description="Basic and acidic residues" evidence="1">
    <location>
        <begin position="62"/>
        <end position="73"/>
    </location>
</feature>
<protein>
    <submittedName>
        <fullName evidence="2">Uncharacterized protein</fullName>
    </submittedName>
</protein>
<sequence>MRTHADGTMRPGHGMHISDLPASSQHPPSMHISDLPASSQHPPKRDRQEWRVQEIPLASMSTDHETSRAERTSSRPHKQSSSTFGRLQRVVYAGNVGRDRVRGKHAQRNTLASFVAI</sequence>
<feature type="compositionally biased region" description="Basic and acidic residues" evidence="1">
    <location>
        <begin position="43"/>
        <end position="52"/>
    </location>
</feature>
<dbReference type="Proteomes" id="UP000245783">
    <property type="component" value="Unassembled WGS sequence"/>
</dbReference>
<proteinExistence type="predicted"/>
<dbReference type="InParanoid" id="A0A316VMN3"/>
<dbReference type="EMBL" id="KZ819534">
    <property type="protein sequence ID" value="PWN38807.1"/>
    <property type="molecule type" value="Genomic_DNA"/>
</dbReference>
<evidence type="ECO:0000256" key="1">
    <source>
        <dbReference type="SAM" id="MobiDB-lite"/>
    </source>
</evidence>
<evidence type="ECO:0000313" key="3">
    <source>
        <dbReference type="Proteomes" id="UP000245783"/>
    </source>
</evidence>
<dbReference type="AlphaFoldDB" id="A0A316VMN3"/>
<feature type="region of interest" description="Disordered" evidence="1">
    <location>
        <begin position="1"/>
        <end position="87"/>
    </location>
</feature>
<accession>A0A316VMN3</accession>
<dbReference type="RefSeq" id="XP_025365967.1">
    <property type="nucleotide sequence ID" value="XM_025517599.1"/>
</dbReference>